<dbReference type="Proteomes" id="UP000247702">
    <property type="component" value="Unassembled WGS sequence"/>
</dbReference>
<comment type="caution">
    <text evidence="1">The sequence shown here is derived from an EMBL/GenBank/DDBJ whole genome shotgun (WGS) entry which is preliminary data.</text>
</comment>
<sequence length="406" mass="46255">MSSGTNAQESESAMRDVLRSARYVLAMDVFANKSTLAFLKTYRSKDIHIIDNRYQPRIDETIEILYDSNSRAEAIRIGCELLKQGKRVAFVSIGAVMARALVEKASKLSELDCVAYTNTVEAGISFEVTGHFDIVIAITNIATPVHVEALAQMLYRISIKGHREWNNNTISYKVDESLAVVTFIEVKQQKRLSARYFIEKLCSLIAICNEVRVEALVIKETDFNAVATSRNLDSEETEVLKFDQKRSIADTMALKRFYMRNLYLAEDLRKSYSAKHWEVIQELFQILGFIGIDDKRTLSSDTASESFMRSCEKFIEIRNQTLLLFGFKSRTKETPDLHSAIKTINAIAGNWCGYTVESDKKRIGPKGQQVRQYSYRINRQSYNGIGFRDKGASELLPYRSKTDNEI</sequence>
<organism evidence="1 2">
    <name type="scientific">Rhizophagus clarus</name>
    <dbReference type="NCBI Taxonomy" id="94130"/>
    <lineage>
        <taxon>Eukaryota</taxon>
        <taxon>Fungi</taxon>
        <taxon>Fungi incertae sedis</taxon>
        <taxon>Mucoromycota</taxon>
        <taxon>Glomeromycotina</taxon>
        <taxon>Glomeromycetes</taxon>
        <taxon>Glomerales</taxon>
        <taxon>Glomeraceae</taxon>
        <taxon>Rhizophagus</taxon>
    </lineage>
</organism>
<dbReference type="EMBL" id="BEXD01001835">
    <property type="protein sequence ID" value="GBB95930.1"/>
    <property type="molecule type" value="Genomic_DNA"/>
</dbReference>
<evidence type="ECO:0000313" key="2">
    <source>
        <dbReference type="Proteomes" id="UP000247702"/>
    </source>
</evidence>
<gene>
    <name evidence="1" type="ORF">RclHR1_02650001</name>
</gene>
<keyword evidence="2" id="KW-1185">Reference proteome</keyword>
<name>A0A2Z6R124_9GLOM</name>
<dbReference type="AlphaFoldDB" id="A0A2Z6R124"/>
<proteinExistence type="predicted"/>
<reference evidence="1 2" key="1">
    <citation type="submission" date="2017-11" db="EMBL/GenBank/DDBJ databases">
        <title>The genome of Rhizophagus clarus HR1 reveals common genetic basis of auxotrophy among arbuscular mycorrhizal fungi.</title>
        <authorList>
            <person name="Kobayashi Y."/>
        </authorList>
    </citation>
    <scope>NUCLEOTIDE SEQUENCE [LARGE SCALE GENOMIC DNA]</scope>
    <source>
        <strain evidence="1 2">HR1</strain>
    </source>
</reference>
<evidence type="ECO:0000313" key="1">
    <source>
        <dbReference type="EMBL" id="GBB95930.1"/>
    </source>
</evidence>
<protein>
    <submittedName>
        <fullName evidence="1">Uncharacterized protein</fullName>
    </submittedName>
</protein>
<accession>A0A2Z6R124</accession>
<dbReference type="STRING" id="94130.A0A2Z6R124"/>